<dbReference type="InterPro" id="IPR004910">
    <property type="entry name" value="Yippee/Mis18/Cereblon"/>
</dbReference>
<dbReference type="InterPro" id="IPR034751">
    <property type="entry name" value="Yippee"/>
</dbReference>
<evidence type="ECO:0000259" key="4">
    <source>
        <dbReference type="PROSITE" id="PS51792"/>
    </source>
</evidence>
<gene>
    <name evidence="5" type="ORF">F7725_013216</name>
</gene>
<feature type="domain" description="Yippee" evidence="4">
    <location>
        <begin position="179"/>
        <end position="276"/>
    </location>
</feature>
<dbReference type="Proteomes" id="UP000518266">
    <property type="component" value="Unassembled WGS sequence"/>
</dbReference>
<evidence type="ECO:0000313" key="5">
    <source>
        <dbReference type="EMBL" id="KAF3851444.1"/>
    </source>
</evidence>
<dbReference type="OrthoDB" id="6407410at2759"/>
<name>A0A7J5YPG7_DISMA</name>
<dbReference type="GO" id="GO:0046872">
    <property type="term" value="F:metal ion binding"/>
    <property type="evidence" value="ECO:0007669"/>
    <property type="project" value="UniProtKB-KW"/>
</dbReference>
<protein>
    <recommendedName>
        <fullName evidence="4">Yippee domain-containing protein</fullName>
    </recommendedName>
</protein>
<keyword evidence="3" id="KW-0862">Zinc</keyword>
<reference evidence="5 6" key="1">
    <citation type="submission" date="2020-03" db="EMBL/GenBank/DDBJ databases">
        <title>Dissostichus mawsoni Genome sequencing and assembly.</title>
        <authorList>
            <person name="Park H."/>
        </authorList>
    </citation>
    <scope>NUCLEOTIDE SEQUENCE [LARGE SCALE GENOMIC DNA]</scope>
    <source>
        <strain evidence="5">DM0001</strain>
        <tissue evidence="5">Muscle</tissue>
    </source>
</reference>
<dbReference type="PANTHER" id="PTHR13848">
    <property type="entry name" value="PROTEIN YIPPEE-LIKE CG15309-RELATED"/>
    <property type="match status" value="1"/>
</dbReference>
<sequence>MFCDNILQLQRRKRLLHRVVLVSKRGKEKCLGMWICSISGQDDAVLRQTVQQEEEEEVVVLAAMLQSWNFHWSRGPEHFCRDRGTRTLKRSPAGPETRADDPTVRLIFSCGVCVERATHHSTTTTALACIFQCFFCPQVQQSCNSSSSSPDTSEEPCPTDMVKMTKSKTFQAYLPSCHRTYSCIHCRAHLANHDELISKSFQGSQGRAYLFNSVVNVGCGPAEERVLLTGLHAVADIYCENCKTTLGWKYEHAFESSQKYKEGKFIIELAHMIKTTDGSDAPLLHPIASFTRAHTPCSS</sequence>
<comment type="caution">
    <text evidence="5">The sequence shown here is derived from an EMBL/GenBank/DDBJ whole genome shotgun (WGS) entry which is preliminary data.</text>
</comment>
<keyword evidence="6" id="KW-1185">Reference proteome</keyword>
<dbReference type="PROSITE" id="PS51792">
    <property type="entry name" value="YIPPEE"/>
    <property type="match status" value="1"/>
</dbReference>
<evidence type="ECO:0000256" key="2">
    <source>
        <dbReference type="ARBA" id="ARBA00022723"/>
    </source>
</evidence>
<accession>A0A7J5YPG7</accession>
<evidence type="ECO:0000256" key="3">
    <source>
        <dbReference type="ARBA" id="ARBA00022833"/>
    </source>
</evidence>
<evidence type="ECO:0000256" key="1">
    <source>
        <dbReference type="ARBA" id="ARBA00005613"/>
    </source>
</evidence>
<evidence type="ECO:0000313" key="6">
    <source>
        <dbReference type="Proteomes" id="UP000518266"/>
    </source>
</evidence>
<organism evidence="5 6">
    <name type="scientific">Dissostichus mawsoni</name>
    <name type="common">Antarctic cod</name>
    <dbReference type="NCBI Taxonomy" id="36200"/>
    <lineage>
        <taxon>Eukaryota</taxon>
        <taxon>Metazoa</taxon>
        <taxon>Chordata</taxon>
        <taxon>Craniata</taxon>
        <taxon>Vertebrata</taxon>
        <taxon>Euteleostomi</taxon>
        <taxon>Actinopterygii</taxon>
        <taxon>Neopterygii</taxon>
        <taxon>Teleostei</taxon>
        <taxon>Neoteleostei</taxon>
        <taxon>Acanthomorphata</taxon>
        <taxon>Eupercaria</taxon>
        <taxon>Perciformes</taxon>
        <taxon>Notothenioidei</taxon>
        <taxon>Nototheniidae</taxon>
        <taxon>Dissostichus</taxon>
    </lineage>
</organism>
<proteinExistence type="inferred from homology"/>
<comment type="similarity">
    <text evidence="1">Belongs to the yippee family.</text>
</comment>
<keyword evidence="2" id="KW-0479">Metal-binding</keyword>
<dbReference type="EMBL" id="JAAKFY010000010">
    <property type="protein sequence ID" value="KAF3851444.1"/>
    <property type="molecule type" value="Genomic_DNA"/>
</dbReference>
<dbReference type="Pfam" id="PF03226">
    <property type="entry name" value="Yippee-Mis18"/>
    <property type="match status" value="1"/>
</dbReference>
<dbReference type="InterPro" id="IPR039058">
    <property type="entry name" value="Yippee_fam"/>
</dbReference>
<dbReference type="AlphaFoldDB" id="A0A7J5YPG7"/>